<dbReference type="EMBL" id="KV426377">
    <property type="protein sequence ID" value="KZV81646.1"/>
    <property type="molecule type" value="Genomic_DNA"/>
</dbReference>
<dbReference type="InParanoid" id="A0A165C1J4"/>
<name>A0A165C1J4_EXIGL</name>
<evidence type="ECO:0000313" key="1">
    <source>
        <dbReference type="EMBL" id="KZV81646.1"/>
    </source>
</evidence>
<reference evidence="1 2" key="1">
    <citation type="journal article" date="2016" name="Mol. Biol. Evol.">
        <title>Comparative Genomics of Early-Diverging Mushroom-Forming Fungi Provides Insights into the Origins of Lignocellulose Decay Capabilities.</title>
        <authorList>
            <person name="Nagy L.G."/>
            <person name="Riley R."/>
            <person name="Tritt A."/>
            <person name="Adam C."/>
            <person name="Daum C."/>
            <person name="Floudas D."/>
            <person name="Sun H."/>
            <person name="Yadav J.S."/>
            <person name="Pangilinan J."/>
            <person name="Larsson K.H."/>
            <person name="Matsuura K."/>
            <person name="Barry K."/>
            <person name="Labutti K."/>
            <person name="Kuo R."/>
            <person name="Ohm R.A."/>
            <person name="Bhattacharya S.S."/>
            <person name="Shirouzu T."/>
            <person name="Yoshinaga Y."/>
            <person name="Martin F.M."/>
            <person name="Grigoriev I.V."/>
            <person name="Hibbett D.S."/>
        </authorList>
    </citation>
    <scope>NUCLEOTIDE SEQUENCE [LARGE SCALE GENOMIC DNA]</scope>
    <source>
        <strain evidence="1 2">HHB12029</strain>
    </source>
</reference>
<protein>
    <submittedName>
        <fullName evidence="1">Uncharacterized protein</fullName>
    </submittedName>
</protein>
<sequence>MVPNFIGGSLPRRDTGDREYYCCTMLTFFKPWRCGEDVRGDYASWEDAFNAYNFSLRQRNVMDNFNLRYECLDARDDYSKLRKDNP</sequence>
<keyword evidence="2" id="KW-1185">Reference proteome</keyword>
<dbReference type="OrthoDB" id="3259294at2759"/>
<proteinExistence type="predicted"/>
<dbReference type="AlphaFoldDB" id="A0A165C1J4"/>
<dbReference type="Proteomes" id="UP000077266">
    <property type="component" value="Unassembled WGS sequence"/>
</dbReference>
<feature type="non-terminal residue" evidence="1">
    <location>
        <position position="86"/>
    </location>
</feature>
<gene>
    <name evidence="1" type="ORF">EXIGLDRAFT_579536</name>
</gene>
<accession>A0A165C1J4</accession>
<organism evidence="1 2">
    <name type="scientific">Exidia glandulosa HHB12029</name>
    <dbReference type="NCBI Taxonomy" id="1314781"/>
    <lineage>
        <taxon>Eukaryota</taxon>
        <taxon>Fungi</taxon>
        <taxon>Dikarya</taxon>
        <taxon>Basidiomycota</taxon>
        <taxon>Agaricomycotina</taxon>
        <taxon>Agaricomycetes</taxon>
        <taxon>Auriculariales</taxon>
        <taxon>Exidiaceae</taxon>
        <taxon>Exidia</taxon>
    </lineage>
</organism>
<evidence type="ECO:0000313" key="2">
    <source>
        <dbReference type="Proteomes" id="UP000077266"/>
    </source>
</evidence>